<reference evidence="3" key="1">
    <citation type="submission" date="2014-08" db="EMBL/GenBank/DDBJ databases">
        <authorList>
            <person name="Edwards T."/>
        </authorList>
    </citation>
    <scope>NUCLEOTIDE SEQUENCE [LARGE SCALE GENOMIC DNA]</scope>
</reference>
<evidence type="ECO:0000313" key="3">
    <source>
        <dbReference type="Proteomes" id="UP000182888"/>
    </source>
</evidence>
<feature type="region of interest" description="Disordered" evidence="1">
    <location>
        <begin position="87"/>
        <end position="107"/>
    </location>
</feature>
<gene>
    <name evidence="2" type="ORF">MPL1032_160237</name>
</gene>
<evidence type="ECO:0000256" key="1">
    <source>
        <dbReference type="SAM" id="MobiDB-lite"/>
    </source>
</evidence>
<protein>
    <submittedName>
        <fullName evidence="2">Uncharacterized protein</fullName>
    </submittedName>
</protein>
<dbReference type="EMBL" id="CCND01000008">
    <property type="protein sequence ID" value="CDX53209.1"/>
    <property type="molecule type" value="Genomic_DNA"/>
</dbReference>
<proteinExistence type="predicted"/>
<accession>A0A0K2VT46</accession>
<organism evidence="2 3">
    <name type="scientific">Mesorhizobium plurifarium</name>
    <dbReference type="NCBI Taxonomy" id="69974"/>
    <lineage>
        <taxon>Bacteria</taxon>
        <taxon>Pseudomonadati</taxon>
        <taxon>Pseudomonadota</taxon>
        <taxon>Alphaproteobacteria</taxon>
        <taxon>Hyphomicrobiales</taxon>
        <taxon>Phyllobacteriaceae</taxon>
        <taxon>Mesorhizobium</taxon>
    </lineage>
</organism>
<evidence type="ECO:0000313" key="2">
    <source>
        <dbReference type="EMBL" id="CDX53209.1"/>
    </source>
</evidence>
<sequence length="147" mass="15421">MVAFIAQNAAGAGIDVNDPAPAIGCNHLESIDPLASGADEVDRNDLTGSSGADNGHDIGKALDFATLIEVARPIVVIVVVLRPDGQRRGQHKCGRPQDGQAHQSGFHGGELSHAEAVKPLSIIVSRRQGARLYQGPPRPITGAQRRI</sequence>
<dbReference type="AlphaFoldDB" id="A0A0K2VT46"/>
<name>A0A0K2VT46_MESPL</name>
<dbReference type="Proteomes" id="UP000182888">
    <property type="component" value="Unassembled WGS sequence"/>
</dbReference>